<comment type="caution">
    <text evidence="1">The sequence shown here is derived from an EMBL/GenBank/DDBJ whole genome shotgun (WGS) entry which is preliminary data.</text>
</comment>
<accession>A0ABR0A7E8</accession>
<evidence type="ECO:0000313" key="1">
    <source>
        <dbReference type="EMBL" id="KAK4021062.1"/>
    </source>
</evidence>
<sequence length="71" mass="7773">MLLQRNAVLPQLALVIGLPIRTASVPVQLSPHLPKSPQRARFISTEAKPSPCQLGLRHDRSDILNSKVAKV</sequence>
<dbReference type="EMBL" id="JAOYFB010000036">
    <property type="protein sequence ID" value="KAK4021062.1"/>
    <property type="molecule type" value="Genomic_DNA"/>
</dbReference>
<proteinExistence type="predicted"/>
<dbReference type="Proteomes" id="UP001234178">
    <property type="component" value="Unassembled WGS sequence"/>
</dbReference>
<name>A0ABR0A7E8_9CRUS</name>
<evidence type="ECO:0008006" key="3">
    <source>
        <dbReference type="Google" id="ProtNLM"/>
    </source>
</evidence>
<gene>
    <name evidence="1" type="ORF">OUZ56_002996</name>
</gene>
<reference evidence="1 2" key="1">
    <citation type="journal article" date="2023" name="Nucleic Acids Res.">
        <title>The hologenome of Daphnia magna reveals possible DNA methylation and microbiome-mediated evolution of the host genome.</title>
        <authorList>
            <person name="Chaturvedi A."/>
            <person name="Li X."/>
            <person name="Dhandapani V."/>
            <person name="Marshall H."/>
            <person name="Kissane S."/>
            <person name="Cuenca-Cambronero M."/>
            <person name="Asole G."/>
            <person name="Calvet F."/>
            <person name="Ruiz-Romero M."/>
            <person name="Marangio P."/>
            <person name="Guigo R."/>
            <person name="Rago D."/>
            <person name="Mirbahai L."/>
            <person name="Eastwood N."/>
            <person name="Colbourne J.K."/>
            <person name="Zhou J."/>
            <person name="Mallon E."/>
            <person name="Orsini L."/>
        </authorList>
    </citation>
    <scope>NUCLEOTIDE SEQUENCE [LARGE SCALE GENOMIC DNA]</scope>
    <source>
        <strain evidence="1">LRV0_1</strain>
    </source>
</reference>
<keyword evidence="2" id="KW-1185">Reference proteome</keyword>
<protein>
    <recommendedName>
        <fullName evidence="3">Secreted protein</fullName>
    </recommendedName>
</protein>
<evidence type="ECO:0000313" key="2">
    <source>
        <dbReference type="Proteomes" id="UP001234178"/>
    </source>
</evidence>
<organism evidence="1 2">
    <name type="scientific">Daphnia magna</name>
    <dbReference type="NCBI Taxonomy" id="35525"/>
    <lineage>
        <taxon>Eukaryota</taxon>
        <taxon>Metazoa</taxon>
        <taxon>Ecdysozoa</taxon>
        <taxon>Arthropoda</taxon>
        <taxon>Crustacea</taxon>
        <taxon>Branchiopoda</taxon>
        <taxon>Diplostraca</taxon>
        <taxon>Cladocera</taxon>
        <taxon>Anomopoda</taxon>
        <taxon>Daphniidae</taxon>
        <taxon>Daphnia</taxon>
    </lineage>
</organism>